<keyword evidence="2" id="KW-1185">Reference proteome</keyword>
<evidence type="ECO:0000313" key="2">
    <source>
        <dbReference type="Proteomes" id="UP001163324"/>
    </source>
</evidence>
<proteinExistence type="predicted"/>
<sequence length="871" mass="95964">MPSYRGGNQPGMPHFSNTERPRQSSAQPWQLDMPSGGSKDVNSHPQQAQNSVTGASYGGIYSNGNIWKSTAIRGFHESTIDHGSSSSNSNNTAFQNTTDRSTSWNTTSRHNTEGSRPVSTSPTRTRDNGFPKAPMFGTDALPVGVGVRHGYGKRTSGLQDTAQQQQPIHANQARPPQDSYFPPMPAPSGPSNPPSRESPAFQQSMPNGRGHHHSHSSSFAHRHSSHPSLSNTNQGINNRAFGLNQQIDDGFSAAVTRPRTLDTDAASFDSIYTQPLDFNPSSQPWQADLNSGFINNHDFNAEALTNQLAALQRPSGEDPSPGLGAAYRLDTGPNVRALGQNQSPWSAQPVPSVRDQRINDASRRPSVPQIPTNINLTGFPVGYPFANLQQGQYPFNPYTQLTQALNSNGLNFPQQTFPLYANMPPARQQAPPDLMRPHRSDFLNEFLTSAKASRSWELKDIFTHAVEFSGDQYGSRFIQQKLETANSDDKEQIFKEIDPNAVQLMRDVFGNYVVQKIFEHGSQVQKKVLADKMKGKMVELSTQAYACRVVQKALEHILVDQQAALVQELEAHVTTVAQDISGNHVIQKIIEVVPRSYLDFIMKAFKGSIFEISTQQYGCRVIQRLMEYGTDEDRDIIMKELQPRARLLIIDSFGNYVAQNIIGKGRPEDRRMMIQAALEDLVTNCKHKFASNVVEKCIKNGNDNVRHAIRERFMRKDADGNNLLPQMIRDNYGNYVIKTLLGALKTQNHAEWTAFAEEIKPLYFAMKKSSNSGTQKQIQNLEDLLGLGPQTPKQRRQAGDARSAGSAPGFASRSNSTPSSPPSTAIDTPALHDGGKPHGSSLNGANGSKHTSRPQSTNSVEISVDEGATLE</sequence>
<evidence type="ECO:0000313" key="1">
    <source>
        <dbReference type="EMBL" id="KAI9902574.1"/>
    </source>
</evidence>
<comment type="caution">
    <text evidence="1">The sequence shown here is derived from an EMBL/GenBank/DDBJ whole genome shotgun (WGS) entry which is preliminary data.</text>
</comment>
<dbReference type="EMBL" id="CM047941">
    <property type="protein sequence ID" value="KAI9902574.1"/>
    <property type="molecule type" value="Genomic_DNA"/>
</dbReference>
<protein>
    <submittedName>
        <fullName evidence="1">Uncharacterized protein</fullName>
    </submittedName>
</protein>
<dbReference type="Proteomes" id="UP001163324">
    <property type="component" value="Chromosome 2"/>
</dbReference>
<accession>A0ACC0V872</accession>
<organism evidence="1 2">
    <name type="scientific">Trichothecium roseum</name>
    <dbReference type="NCBI Taxonomy" id="47278"/>
    <lineage>
        <taxon>Eukaryota</taxon>
        <taxon>Fungi</taxon>
        <taxon>Dikarya</taxon>
        <taxon>Ascomycota</taxon>
        <taxon>Pezizomycotina</taxon>
        <taxon>Sordariomycetes</taxon>
        <taxon>Hypocreomycetidae</taxon>
        <taxon>Hypocreales</taxon>
        <taxon>Hypocreales incertae sedis</taxon>
        <taxon>Trichothecium</taxon>
    </lineage>
</organism>
<name>A0ACC0V872_9HYPO</name>
<gene>
    <name evidence="1" type="ORF">N3K66_001926</name>
</gene>
<reference evidence="1" key="1">
    <citation type="submission" date="2022-10" db="EMBL/GenBank/DDBJ databases">
        <title>Complete Genome of Trichothecium roseum strain YXFP-22015, a Plant Pathogen Isolated from Citrus.</title>
        <authorList>
            <person name="Wang Y."/>
            <person name="Zhu L."/>
        </authorList>
    </citation>
    <scope>NUCLEOTIDE SEQUENCE</scope>
    <source>
        <strain evidence="1">YXFP-22015</strain>
    </source>
</reference>